<evidence type="ECO:0000313" key="1">
    <source>
        <dbReference type="EMBL" id="USS40479.1"/>
    </source>
</evidence>
<dbReference type="KEGG" id="tagg:NF865_09275"/>
<dbReference type="Proteomes" id="UP001055732">
    <property type="component" value="Chromosome"/>
</dbReference>
<dbReference type="EMBL" id="CP099582">
    <property type="protein sequence ID" value="USS40479.1"/>
    <property type="molecule type" value="Genomic_DNA"/>
</dbReference>
<dbReference type="AlphaFoldDB" id="A0A9E7SNP1"/>
<name>A0A9E7SNP1_THEAG</name>
<sequence length="276" mass="32102">MYREIRYNVDYIPIMYSGKINKFKRNGKLSFKGNPMGGAYNLVRNKSLYLELTPWTEDEILRPFRWYYSKSPKIGSLNPRTLAILLTRTETGADTYTMALYLSRTLRAKLDSLQAIASWKHQISAESLIENVRKTPKPLTSEHIFEAIKTGIEKALIKLDGISIKNTKSKVPHWIIKTHISKALSKYTVSLVEWTSGNKRYDLYLPLEDIRIEVKYAWGYTVNYYGYAQKGPDIYVIVGKNVSWDKLRRMGETKNTKYVLYRTDYGRLFSNMVDFG</sequence>
<accession>A0A9E7SNP1</accession>
<keyword evidence="2" id="KW-1185">Reference proteome</keyword>
<proteinExistence type="predicted"/>
<gene>
    <name evidence="1" type="ORF">NF865_09275</name>
</gene>
<reference evidence="1" key="1">
    <citation type="journal article" date="1998" name="Int. J. Syst. Bacteriol. 48 Pt">
        <title>Thermococcus guaymasensis sp. nov. and Thermococcus aggregans sp. nov., two novel thermophilic archaea isolated from the Guaymas Basin hydrothermal vent site.</title>
        <authorList>
            <person name="Canganella F."/>
            <person name="Jones W.J."/>
            <person name="Gambacorta A."/>
            <person name="Antranikian G."/>
        </authorList>
    </citation>
    <scope>NUCLEOTIDE SEQUENCE</scope>
    <source>
        <strain evidence="1">TY</strain>
    </source>
</reference>
<organism evidence="1 2">
    <name type="scientific">Thermococcus aggregans</name>
    <dbReference type="NCBI Taxonomy" id="110163"/>
    <lineage>
        <taxon>Archaea</taxon>
        <taxon>Methanobacteriati</taxon>
        <taxon>Methanobacteriota</taxon>
        <taxon>Thermococci</taxon>
        <taxon>Thermococcales</taxon>
        <taxon>Thermococcaceae</taxon>
        <taxon>Thermococcus</taxon>
    </lineage>
</organism>
<dbReference type="RefSeq" id="WP_253304435.1">
    <property type="nucleotide sequence ID" value="NZ_CP099582.1"/>
</dbReference>
<protein>
    <submittedName>
        <fullName evidence="1">Uncharacterized protein</fullName>
    </submittedName>
</protein>
<evidence type="ECO:0000313" key="2">
    <source>
        <dbReference type="Proteomes" id="UP001055732"/>
    </source>
</evidence>
<reference evidence="1" key="2">
    <citation type="submission" date="2022-06" db="EMBL/GenBank/DDBJ databases">
        <authorList>
            <person name="Park Y.-J."/>
        </authorList>
    </citation>
    <scope>NUCLEOTIDE SEQUENCE</scope>
    <source>
        <strain evidence="1">TY</strain>
    </source>
</reference>